<dbReference type="RefSeq" id="WP_272636221.1">
    <property type="nucleotide sequence ID" value="NZ_JAZDDF010000002.1"/>
</dbReference>
<gene>
    <name evidence="4" type="ORF">V1H85_06350</name>
</gene>
<dbReference type="Gene3D" id="3.40.630.30">
    <property type="match status" value="1"/>
</dbReference>
<dbReference type="PROSITE" id="PS51186">
    <property type="entry name" value="GNAT"/>
    <property type="match status" value="1"/>
</dbReference>
<proteinExistence type="predicted"/>
<keyword evidence="5" id="KW-1185">Reference proteome</keyword>
<evidence type="ECO:0000313" key="4">
    <source>
        <dbReference type="EMBL" id="MEE1972058.1"/>
    </source>
</evidence>
<dbReference type="EMBL" id="JAZDDF010000002">
    <property type="protein sequence ID" value="MEE1972058.1"/>
    <property type="molecule type" value="Genomic_DNA"/>
</dbReference>
<feature type="domain" description="N-acetyltransferase" evidence="3">
    <location>
        <begin position="2"/>
        <end position="151"/>
    </location>
</feature>
<accession>A0ABU7IGT2</accession>
<dbReference type="PANTHER" id="PTHR10545:SF29">
    <property type="entry name" value="GH14572P-RELATED"/>
    <property type="match status" value="1"/>
</dbReference>
<dbReference type="InterPro" id="IPR016181">
    <property type="entry name" value="Acyl_CoA_acyltransferase"/>
</dbReference>
<dbReference type="Pfam" id="PF00583">
    <property type="entry name" value="Acetyltransf_1"/>
    <property type="match status" value="1"/>
</dbReference>
<dbReference type="PANTHER" id="PTHR10545">
    <property type="entry name" value="DIAMINE N-ACETYLTRANSFERASE"/>
    <property type="match status" value="1"/>
</dbReference>
<dbReference type="InterPro" id="IPR000182">
    <property type="entry name" value="GNAT_dom"/>
</dbReference>
<organism evidence="4 5">
    <name type="scientific">Maribacter flavus</name>
    <dbReference type="NCBI Taxonomy" id="1658664"/>
    <lineage>
        <taxon>Bacteria</taxon>
        <taxon>Pseudomonadati</taxon>
        <taxon>Bacteroidota</taxon>
        <taxon>Flavobacteriia</taxon>
        <taxon>Flavobacteriales</taxon>
        <taxon>Flavobacteriaceae</taxon>
        <taxon>Maribacter</taxon>
    </lineage>
</organism>
<keyword evidence="1" id="KW-0808">Transferase</keyword>
<evidence type="ECO:0000256" key="2">
    <source>
        <dbReference type="ARBA" id="ARBA00023315"/>
    </source>
</evidence>
<reference evidence="4 5" key="1">
    <citation type="submission" date="2024-01" db="EMBL/GenBank/DDBJ databases">
        <title>Maribacter spp. originated from different algae showed divergent polysaccharides utilization ability.</title>
        <authorList>
            <person name="Wang H."/>
            <person name="Wu Y."/>
        </authorList>
    </citation>
    <scope>NUCLEOTIDE SEQUENCE [LARGE SCALE GENOMIC DNA]</scope>
    <source>
        <strain evidence="4 5">KPT27_14</strain>
    </source>
</reference>
<dbReference type="Proteomes" id="UP001343698">
    <property type="component" value="Unassembled WGS sequence"/>
</dbReference>
<sequence>MTTIRKASQKDAKELFGLIKELAKYEGQLQYLKTDLNQMTELGFSNVKPPKFEAIVVENKGVLIGYVTYTWNYSIWKGSTYMAIDDVFVCKQFRGNNIGQKLMQYAKDLCASNNIELIKWEVESNNEKAIRFYKKLGAEVNKKSIVKWHLT</sequence>
<protein>
    <submittedName>
        <fullName evidence="4">GNAT family N-acetyltransferase</fullName>
    </submittedName>
</protein>
<dbReference type="SUPFAM" id="SSF55729">
    <property type="entry name" value="Acyl-CoA N-acyltransferases (Nat)"/>
    <property type="match status" value="1"/>
</dbReference>
<evidence type="ECO:0000259" key="3">
    <source>
        <dbReference type="PROSITE" id="PS51186"/>
    </source>
</evidence>
<evidence type="ECO:0000313" key="5">
    <source>
        <dbReference type="Proteomes" id="UP001343698"/>
    </source>
</evidence>
<dbReference type="CDD" id="cd04301">
    <property type="entry name" value="NAT_SF"/>
    <property type="match status" value="1"/>
</dbReference>
<evidence type="ECO:0000256" key="1">
    <source>
        <dbReference type="ARBA" id="ARBA00022679"/>
    </source>
</evidence>
<name>A0ABU7IGT2_9FLAO</name>
<keyword evidence="2" id="KW-0012">Acyltransferase</keyword>
<comment type="caution">
    <text evidence="4">The sequence shown here is derived from an EMBL/GenBank/DDBJ whole genome shotgun (WGS) entry which is preliminary data.</text>
</comment>
<dbReference type="InterPro" id="IPR051016">
    <property type="entry name" value="Diverse_Substrate_AcTransf"/>
</dbReference>